<dbReference type="Proteomes" id="UP000054549">
    <property type="component" value="Unassembled WGS sequence"/>
</dbReference>
<dbReference type="OrthoDB" id="3306156at2759"/>
<evidence type="ECO:0000313" key="2">
    <source>
        <dbReference type="EMBL" id="KIL60539.1"/>
    </source>
</evidence>
<dbReference type="EMBL" id="KN818297">
    <property type="protein sequence ID" value="KIL60539.1"/>
    <property type="molecule type" value="Genomic_DNA"/>
</dbReference>
<accession>A0A0C2T260</accession>
<dbReference type="AlphaFoldDB" id="A0A0C2T260"/>
<feature type="compositionally biased region" description="Basic residues" evidence="1">
    <location>
        <begin position="296"/>
        <end position="305"/>
    </location>
</feature>
<organism evidence="2 3">
    <name type="scientific">Amanita muscaria (strain Koide BX008)</name>
    <dbReference type="NCBI Taxonomy" id="946122"/>
    <lineage>
        <taxon>Eukaryota</taxon>
        <taxon>Fungi</taxon>
        <taxon>Dikarya</taxon>
        <taxon>Basidiomycota</taxon>
        <taxon>Agaricomycotina</taxon>
        <taxon>Agaricomycetes</taxon>
        <taxon>Agaricomycetidae</taxon>
        <taxon>Agaricales</taxon>
        <taxon>Pluteineae</taxon>
        <taxon>Amanitaceae</taxon>
        <taxon>Amanita</taxon>
    </lineage>
</organism>
<dbReference type="InParanoid" id="A0A0C2T260"/>
<evidence type="ECO:0000256" key="1">
    <source>
        <dbReference type="SAM" id="MobiDB-lite"/>
    </source>
</evidence>
<keyword evidence="3" id="KW-1185">Reference proteome</keyword>
<gene>
    <name evidence="2" type="ORF">M378DRAFT_180414</name>
</gene>
<proteinExistence type="predicted"/>
<sequence>MPSSSMTGVFPVYSPPNTEGRRTTFVIGLGGEEDNLREVTLWINNLSGMQMKAVEDHACYISGTLLIYNEGPEAIQVPYFMIEATTVEDLGISAEHMTPSGQSLANAHFVGQVIAIPDAEANEFGINTGAYSSRDEGQRIFEIRVHVDTDNRRFSNFRMPRVGGNVELQAKWIRDSQNPLRSHWLLEHLTFLGSLANAMPQGPAPPQSPNRRRLFGASKTAGSSKRRLSSSPDAPIKKIKEEPAGEAGPSMTQPTQHTEETGESGISIIHPVSGTSSSTLREEEEEGDQLGDLKGKGKGKARGKK</sequence>
<evidence type="ECO:0000313" key="3">
    <source>
        <dbReference type="Proteomes" id="UP000054549"/>
    </source>
</evidence>
<reference evidence="2 3" key="1">
    <citation type="submission" date="2014-04" db="EMBL/GenBank/DDBJ databases">
        <title>Evolutionary Origins and Diversification of the Mycorrhizal Mutualists.</title>
        <authorList>
            <consortium name="DOE Joint Genome Institute"/>
            <consortium name="Mycorrhizal Genomics Consortium"/>
            <person name="Kohler A."/>
            <person name="Kuo A."/>
            <person name="Nagy L.G."/>
            <person name="Floudas D."/>
            <person name="Copeland A."/>
            <person name="Barry K.W."/>
            <person name="Cichocki N."/>
            <person name="Veneault-Fourrey C."/>
            <person name="LaButti K."/>
            <person name="Lindquist E.A."/>
            <person name="Lipzen A."/>
            <person name="Lundell T."/>
            <person name="Morin E."/>
            <person name="Murat C."/>
            <person name="Riley R."/>
            <person name="Ohm R."/>
            <person name="Sun H."/>
            <person name="Tunlid A."/>
            <person name="Henrissat B."/>
            <person name="Grigoriev I.V."/>
            <person name="Hibbett D.S."/>
            <person name="Martin F."/>
        </authorList>
    </citation>
    <scope>NUCLEOTIDE SEQUENCE [LARGE SCALE GENOMIC DNA]</scope>
    <source>
        <strain evidence="2 3">Koide BX008</strain>
    </source>
</reference>
<feature type="region of interest" description="Disordered" evidence="1">
    <location>
        <begin position="197"/>
        <end position="305"/>
    </location>
</feature>
<dbReference type="HOGENOM" id="CLU_912066_0_0_1"/>
<protein>
    <submittedName>
        <fullName evidence="2">Uncharacterized protein</fullName>
    </submittedName>
</protein>
<name>A0A0C2T260_AMAMK</name>